<sequence length="554" mass="62395">MSGVLGFNINDIKYYLLKNGGIVEYHELVKAFRHHLSDQNTQIEARNAFKDYVNRLATVINKESQKYLVLRPEFRDQLNDEFQKEMAEQRVQPLIDNNIVTLRSHQRLDPTGDNIVKVRTHPRVERMDSLNSIGLPVLTEPPIGLPIVDTRHRPPPRHEIRISPIVTQTKPMADLSTAVHYREPMTPSRHMSFSHHYNDDSDCPPQPPPRRRNSAVGTKNKASLERFKHSDDDRNGDKYSEDNQTDGPSQQIDKLKEIHELSTQTPGRVKERAQKIDKMASLTELKPPMPSTTTAATLNNTRPKSRSGNLRDSEETDSGSVQTLDPLRRKWIISASNCDYNSLVLCLKEDPKLCAYKDFTNGYTALHWAAKFAKPDVVKLIAGTYGVNPNMKSHGGYTPLHLAAINSNDNIMELLIHTYQADPNIRDNSGKRPAQYLVLKNSHKNSLGKHSNGVIASQPINNSGPTSIPKSITARIASESSHSNFIRIGSLKAVNKVKRMTGIGHKSWGSVESIPENGNVTKKSKKNKKNSKRYPTPERQREKDSDSDSAYGFQ</sequence>
<feature type="region of interest" description="Disordered" evidence="10">
    <location>
        <begin position="507"/>
        <end position="554"/>
    </location>
</feature>
<feature type="compositionally biased region" description="Basic and acidic residues" evidence="10">
    <location>
        <begin position="535"/>
        <end position="546"/>
    </location>
</feature>
<dbReference type="PROSITE" id="PS50088">
    <property type="entry name" value="ANK_REPEAT"/>
    <property type="match status" value="1"/>
</dbReference>
<feature type="repeat" description="ANK" evidence="9">
    <location>
        <begin position="395"/>
        <end position="428"/>
    </location>
</feature>
<evidence type="ECO:0000256" key="7">
    <source>
        <dbReference type="ARBA" id="ARBA00023298"/>
    </source>
</evidence>
<keyword evidence="5" id="KW-0800">Toxin</keyword>
<feature type="compositionally biased region" description="Polar residues" evidence="10">
    <location>
        <begin position="291"/>
        <end position="310"/>
    </location>
</feature>
<evidence type="ECO:0000256" key="4">
    <source>
        <dbReference type="ARBA" id="ARBA00022737"/>
    </source>
</evidence>
<dbReference type="Gene3D" id="1.25.40.20">
    <property type="entry name" value="Ankyrin repeat-containing domain"/>
    <property type="match status" value="1"/>
</dbReference>
<feature type="compositionally biased region" description="Basic and acidic residues" evidence="10">
    <location>
        <begin position="222"/>
        <end position="241"/>
    </location>
</feature>
<evidence type="ECO:0000256" key="5">
    <source>
        <dbReference type="ARBA" id="ARBA00023028"/>
    </source>
</evidence>
<organism evidence="12">
    <name type="scientific">Medioppia subpectinata</name>
    <dbReference type="NCBI Taxonomy" id="1979941"/>
    <lineage>
        <taxon>Eukaryota</taxon>
        <taxon>Metazoa</taxon>
        <taxon>Ecdysozoa</taxon>
        <taxon>Arthropoda</taxon>
        <taxon>Chelicerata</taxon>
        <taxon>Arachnida</taxon>
        <taxon>Acari</taxon>
        <taxon>Acariformes</taxon>
        <taxon>Sarcoptiformes</taxon>
        <taxon>Oribatida</taxon>
        <taxon>Brachypylina</taxon>
        <taxon>Oppioidea</taxon>
        <taxon>Oppiidae</taxon>
        <taxon>Medioppia</taxon>
    </lineage>
</organism>
<keyword evidence="2" id="KW-0268">Exocytosis</keyword>
<dbReference type="OrthoDB" id="6506953at2759"/>
<keyword evidence="3" id="KW-1052">Target cell membrane</keyword>
<dbReference type="Pfam" id="PF12796">
    <property type="entry name" value="Ank_2"/>
    <property type="match status" value="1"/>
</dbReference>
<keyword evidence="7" id="KW-0472">Membrane</keyword>
<feature type="domain" description="SOWAHA-C winged helix-turn-helix" evidence="11">
    <location>
        <begin position="8"/>
        <end position="88"/>
    </location>
</feature>
<keyword evidence="4" id="KW-0677">Repeat</keyword>
<dbReference type="Proteomes" id="UP000759131">
    <property type="component" value="Unassembled WGS sequence"/>
</dbReference>
<dbReference type="PANTHER" id="PTHR14491:SF7">
    <property type="entry name" value="SOSONDOWAH, ISOFORM G"/>
    <property type="match status" value="1"/>
</dbReference>
<dbReference type="AlphaFoldDB" id="A0A7R9KMM3"/>
<dbReference type="InterPro" id="IPR058889">
    <property type="entry name" value="WHD_SOWAHA-C"/>
</dbReference>
<dbReference type="PANTHER" id="PTHR14491">
    <property type="entry name" value="SOSONDOWAH, ISOFORM G"/>
    <property type="match status" value="1"/>
</dbReference>
<keyword evidence="13" id="KW-1185">Reference proteome</keyword>
<dbReference type="EMBL" id="CAJPIZ010002522">
    <property type="protein sequence ID" value="CAG2105165.1"/>
    <property type="molecule type" value="Genomic_DNA"/>
</dbReference>
<proteinExistence type="inferred from homology"/>
<dbReference type="SUPFAM" id="SSF48403">
    <property type="entry name" value="Ankyrin repeat"/>
    <property type="match status" value="1"/>
</dbReference>
<protein>
    <recommendedName>
        <fullName evidence="11">SOWAHA-C winged helix-turn-helix domain-containing protein</fullName>
    </recommendedName>
</protein>
<dbReference type="SMART" id="SM00248">
    <property type="entry name" value="ANK"/>
    <property type="match status" value="2"/>
</dbReference>
<reference evidence="12" key="1">
    <citation type="submission" date="2020-11" db="EMBL/GenBank/DDBJ databases">
        <authorList>
            <person name="Tran Van P."/>
        </authorList>
    </citation>
    <scope>NUCLEOTIDE SEQUENCE</scope>
</reference>
<evidence type="ECO:0000313" key="12">
    <source>
        <dbReference type="EMBL" id="CAD7624735.1"/>
    </source>
</evidence>
<keyword evidence="7" id="KW-1053">Target membrane</keyword>
<evidence type="ECO:0000259" key="11">
    <source>
        <dbReference type="Pfam" id="PF25877"/>
    </source>
</evidence>
<evidence type="ECO:0000256" key="10">
    <source>
        <dbReference type="SAM" id="MobiDB-lite"/>
    </source>
</evidence>
<gene>
    <name evidence="12" type="ORF">OSB1V03_LOCUS5176</name>
</gene>
<dbReference type="InterPro" id="IPR002110">
    <property type="entry name" value="Ankyrin_rpt"/>
</dbReference>
<keyword evidence="5" id="KW-0528">Neurotoxin</keyword>
<evidence type="ECO:0000256" key="3">
    <source>
        <dbReference type="ARBA" id="ARBA00022537"/>
    </source>
</evidence>
<evidence type="ECO:0000256" key="8">
    <source>
        <dbReference type="ARBA" id="ARBA00038122"/>
    </source>
</evidence>
<feature type="compositionally biased region" description="Basic residues" evidence="10">
    <location>
        <begin position="522"/>
        <end position="532"/>
    </location>
</feature>
<dbReference type="GO" id="GO:0006887">
    <property type="term" value="P:exocytosis"/>
    <property type="evidence" value="ECO:0007669"/>
    <property type="project" value="UniProtKB-KW"/>
</dbReference>
<name>A0A7R9KMM3_9ACAR</name>
<keyword evidence="5" id="KW-0638">Presynaptic neurotoxin</keyword>
<evidence type="ECO:0000256" key="2">
    <source>
        <dbReference type="ARBA" id="ARBA00022483"/>
    </source>
</evidence>
<evidence type="ECO:0000256" key="9">
    <source>
        <dbReference type="PROSITE-ProRule" id="PRU00023"/>
    </source>
</evidence>
<dbReference type="EMBL" id="OC857097">
    <property type="protein sequence ID" value="CAD7624735.1"/>
    <property type="molecule type" value="Genomic_DNA"/>
</dbReference>
<comment type="similarity">
    <text evidence="8">Belongs to the SOWAH family.</text>
</comment>
<feature type="region of interest" description="Disordered" evidence="10">
    <location>
        <begin position="280"/>
        <end position="321"/>
    </location>
</feature>
<evidence type="ECO:0000313" key="13">
    <source>
        <dbReference type="Proteomes" id="UP000759131"/>
    </source>
</evidence>
<accession>A0A7R9KMM3</accession>
<dbReference type="PROSITE" id="PS50297">
    <property type="entry name" value="ANK_REP_REGION"/>
    <property type="match status" value="1"/>
</dbReference>
<comment type="subcellular location">
    <subcellularLocation>
        <location evidence="1">Target cell membrane</location>
    </subcellularLocation>
</comment>
<dbReference type="Pfam" id="PF25877">
    <property type="entry name" value="WHD_SOWAH"/>
    <property type="match status" value="1"/>
</dbReference>
<evidence type="ECO:0000256" key="6">
    <source>
        <dbReference type="ARBA" id="ARBA00023043"/>
    </source>
</evidence>
<evidence type="ECO:0000256" key="1">
    <source>
        <dbReference type="ARBA" id="ARBA00004175"/>
    </source>
</evidence>
<dbReference type="InterPro" id="IPR036770">
    <property type="entry name" value="Ankyrin_rpt-contain_sf"/>
</dbReference>
<dbReference type="GO" id="GO:0044218">
    <property type="term" value="C:other organism cell membrane"/>
    <property type="evidence" value="ECO:0007669"/>
    <property type="project" value="UniProtKB-KW"/>
</dbReference>
<dbReference type="GO" id="GO:0044231">
    <property type="term" value="C:host cell presynaptic membrane"/>
    <property type="evidence" value="ECO:0007669"/>
    <property type="project" value="UniProtKB-KW"/>
</dbReference>
<keyword evidence="6 9" id="KW-0040">ANK repeat</keyword>
<feature type="region of interest" description="Disordered" evidence="10">
    <location>
        <begin position="187"/>
        <end position="251"/>
    </location>
</feature>